<accession>A0AAD1XQ70</accession>
<dbReference type="EMBL" id="CAMPGE010018526">
    <property type="protein sequence ID" value="CAI2376935.1"/>
    <property type="molecule type" value="Genomic_DNA"/>
</dbReference>
<reference evidence="1" key="1">
    <citation type="submission" date="2023-07" db="EMBL/GenBank/DDBJ databases">
        <authorList>
            <consortium name="AG Swart"/>
            <person name="Singh M."/>
            <person name="Singh A."/>
            <person name="Seah K."/>
            <person name="Emmerich C."/>
        </authorList>
    </citation>
    <scope>NUCLEOTIDE SEQUENCE</scope>
    <source>
        <strain evidence="1">DP1</strain>
    </source>
</reference>
<gene>
    <name evidence="1" type="ORF">ECRASSUSDP1_LOCUS18312</name>
</gene>
<dbReference type="AlphaFoldDB" id="A0AAD1XQ70"/>
<evidence type="ECO:0000313" key="2">
    <source>
        <dbReference type="Proteomes" id="UP001295684"/>
    </source>
</evidence>
<name>A0AAD1XQ70_EUPCR</name>
<evidence type="ECO:0000313" key="1">
    <source>
        <dbReference type="EMBL" id="CAI2376935.1"/>
    </source>
</evidence>
<dbReference type="Proteomes" id="UP001295684">
    <property type="component" value="Unassembled WGS sequence"/>
</dbReference>
<organism evidence="1 2">
    <name type="scientific">Euplotes crassus</name>
    <dbReference type="NCBI Taxonomy" id="5936"/>
    <lineage>
        <taxon>Eukaryota</taxon>
        <taxon>Sar</taxon>
        <taxon>Alveolata</taxon>
        <taxon>Ciliophora</taxon>
        <taxon>Intramacronucleata</taxon>
        <taxon>Spirotrichea</taxon>
        <taxon>Hypotrichia</taxon>
        <taxon>Euplotida</taxon>
        <taxon>Euplotidae</taxon>
        <taxon>Moneuplotes</taxon>
    </lineage>
</organism>
<protein>
    <submittedName>
        <fullName evidence="1">Uncharacterized protein</fullName>
    </submittedName>
</protein>
<proteinExistence type="predicted"/>
<sequence length="285" mass="33224">MEANSSALSKISRTEKERNKKEYRLLSKLNYILQGEFQFGERDPNQNRSLDFARLEGFMKKASRFPVFCSFVHWDFNIFLNDGVYCKKQAIKFIQKKLLRFNSLEIANTKFPTQRSQRQFLPGKLCDLARNISFITERVYLNGLVINEKELRSLLMASCNLKEFRFEFCTILNENKRIFPKAKIKIETIFFLKSGVLNINSNNAENSKGVKMSLKNPIVCSAKSLLDNQKDLWHILNTIKSCVDVGFLKTIEFKCCSVNPLHLEQWKEAHPELSTINILSDEYQH</sequence>
<keyword evidence="2" id="KW-1185">Reference proteome</keyword>
<comment type="caution">
    <text evidence="1">The sequence shown here is derived from an EMBL/GenBank/DDBJ whole genome shotgun (WGS) entry which is preliminary data.</text>
</comment>